<keyword evidence="1" id="KW-0949">S-adenosyl-L-methionine</keyword>
<gene>
    <name evidence="6" type="ORF">CAETHG_0692</name>
</gene>
<keyword evidence="2" id="KW-0479">Metal-binding</keyword>
<dbReference type="Proteomes" id="UP000017590">
    <property type="component" value="Chromosome"/>
</dbReference>
<evidence type="ECO:0000256" key="2">
    <source>
        <dbReference type="ARBA" id="ARBA00022723"/>
    </source>
</evidence>
<dbReference type="InterPro" id="IPR013785">
    <property type="entry name" value="Aldolase_TIM"/>
</dbReference>
<keyword evidence="3" id="KW-0408">Iron</keyword>
<dbReference type="SFLD" id="SFLDG01386">
    <property type="entry name" value="main_SPASM_domain-containing"/>
    <property type="match status" value="1"/>
</dbReference>
<organism evidence="6 7">
    <name type="scientific">Clostridium autoethanogenum DSM 10061</name>
    <dbReference type="NCBI Taxonomy" id="1341692"/>
    <lineage>
        <taxon>Bacteria</taxon>
        <taxon>Bacillati</taxon>
        <taxon>Bacillota</taxon>
        <taxon>Clostridia</taxon>
        <taxon>Eubacteriales</taxon>
        <taxon>Clostridiaceae</taxon>
        <taxon>Clostridium</taxon>
    </lineage>
</organism>
<dbReference type="PROSITE" id="PS51918">
    <property type="entry name" value="RADICAL_SAM"/>
    <property type="match status" value="1"/>
</dbReference>
<dbReference type="NCBIfam" id="TIGR04085">
    <property type="entry name" value="rSAM_more_4Fe4S"/>
    <property type="match status" value="1"/>
</dbReference>
<evidence type="ECO:0000256" key="1">
    <source>
        <dbReference type="ARBA" id="ARBA00022691"/>
    </source>
</evidence>
<name>A0ABM5NRJ1_9CLOT</name>
<dbReference type="RefSeq" id="WP_023161933.1">
    <property type="nucleotide sequence ID" value="NC_022592.1"/>
</dbReference>
<protein>
    <submittedName>
        <fullName evidence="6">Radical SAM protein</fullName>
    </submittedName>
</protein>
<dbReference type="PANTHER" id="PTHR11228">
    <property type="entry name" value="RADICAL SAM DOMAIN PROTEIN"/>
    <property type="match status" value="1"/>
</dbReference>
<feature type="domain" description="Radical SAM core" evidence="5">
    <location>
        <begin position="95"/>
        <end position="309"/>
    </location>
</feature>
<evidence type="ECO:0000313" key="6">
    <source>
        <dbReference type="EMBL" id="AGY74921.1"/>
    </source>
</evidence>
<dbReference type="SFLD" id="SFLDS00029">
    <property type="entry name" value="Radical_SAM"/>
    <property type="match status" value="1"/>
</dbReference>
<dbReference type="Gene3D" id="3.20.20.70">
    <property type="entry name" value="Aldolase class I"/>
    <property type="match status" value="1"/>
</dbReference>
<dbReference type="InterPro" id="IPR007197">
    <property type="entry name" value="rSAM"/>
</dbReference>
<dbReference type="InterPro" id="IPR023885">
    <property type="entry name" value="4Fe4S-binding_SPASM_dom"/>
</dbReference>
<dbReference type="Pfam" id="PF04055">
    <property type="entry name" value="Radical_SAM"/>
    <property type="match status" value="1"/>
</dbReference>
<evidence type="ECO:0000256" key="4">
    <source>
        <dbReference type="ARBA" id="ARBA00023014"/>
    </source>
</evidence>
<dbReference type="SUPFAM" id="SSF102114">
    <property type="entry name" value="Radical SAM enzymes"/>
    <property type="match status" value="1"/>
</dbReference>
<reference evidence="7" key="1">
    <citation type="journal article" date="2014" name="Biotechnol. Biofuels">
        <title>Comparison of single-molecule sequencing and hybrid approaches for finishing the genome of Clostridium autoethanogenum and analysis of CRISPR systems in industrial relevant Clostridia.</title>
        <authorList>
            <person name="Brown S.D."/>
            <person name="Nagaraju S."/>
            <person name="Utturkar S."/>
            <person name="De Tissera S."/>
            <person name="Segovia S."/>
            <person name="Mitchell W."/>
            <person name="Land M.L."/>
            <person name="Dassanayake A."/>
            <person name="Kopke M."/>
        </authorList>
    </citation>
    <scope>NUCLEOTIDE SEQUENCE [LARGE SCALE GENOMIC DNA]</scope>
    <source>
        <strain evidence="7">DSM 10061</strain>
    </source>
</reference>
<dbReference type="SFLD" id="SFLDG01067">
    <property type="entry name" value="SPASM/twitch_domain_containing"/>
    <property type="match status" value="1"/>
</dbReference>
<dbReference type="InterPro" id="IPR058240">
    <property type="entry name" value="rSAM_sf"/>
</dbReference>
<dbReference type="InterPro" id="IPR050377">
    <property type="entry name" value="Radical_SAM_PqqE_MftC-like"/>
</dbReference>
<keyword evidence="7" id="KW-1185">Reference proteome</keyword>
<dbReference type="PANTHER" id="PTHR11228:SF35">
    <property type="entry name" value="MOLYBDENUM COFACTOR BIOSYNTHESIS PROTEIN A-RELATED"/>
    <property type="match status" value="1"/>
</dbReference>
<evidence type="ECO:0000256" key="3">
    <source>
        <dbReference type="ARBA" id="ARBA00023004"/>
    </source>
</evidence>
<keyword evidence="4" id="KW-0411">Iron-sulfur</keyword>
<evidence type="ECO:0000259" key="5">
    <source>
        <dbReference type="PROSITE" id="PS51918"/>
    </source>
</evidence>
<accession>A0ABM5NRJ1</accession>
<dbReference type="EMBL" id="CP006763">
    <property type="protein sequence ID" value="AGY74921.1"/>
    <property type="molecule type" value="Genomic_DNA"/>
</dbReference>
<proteinExistence type="predicted"/>
<dbReference type="CDD" id="cd01335">
    <property type="entry name" value="Radical_SAM"/>
    <property type="match status" value="1"/>
</dbReference>
<evidence type="ECO:0000313" key="7">
    <source>
        <dbReference type="Proteomes" id="UP000017590"/>
    </source>
</evidence>
<sequence length="445" mass="51980">MIHKQEEVDIEKRYCMPRNLVEKEIGNKILIISVDNANWIVLDNDIQKKIFYRLKEESIKEVIEYINVNNIEEKELINVLTQLEAKKFEDMNVSCSQKQGMCIYLTNECNLRCKHCYMFAGVKNEDELTTNEIYKLLGDFSNSGGKVVTFTGGEVTQRNDLYKILEFSKAKGLLNTVLTNGVKWSKDLIELSYKFIDEIQISIDGYDEKSNSNIRGRGNFEKSLNTAEEFFNKGVRVSIAVTPLYEGLNQNKDKYIQFGKHLIKKYSDGQFHLKFNYKLLRGREVDLNKEENDEYFKIMHEIVNKCYINSEKKDFVINHRDNTILNNCGYGEITVAANGDIYFCNRIYELKSYGNIRNLDFDKVMELSKKAQLLSNINNFKPCCDCELKYICGGGCRISNFPELIQINNFKCNIDPKSFKPRKCDQELKQKYYNLMIDTNEQFFK</sequence>